<dbReference type="OrthoDB" id="5857104at2759"/>
<keyword evidence="3" id="KW-0547">Nucleotide-binding</keyword>
<dbReference type="PROSITE" id="PS51194">
    <property type="entry name" value="HELICASE_CTER"/>
    <property type="match status" value="1"/>
</dbReference>
<feature type="domain" description="Helicase C-terminal" evidence="11">
    <location>
        <begin position="694"/>
        <end position="851"/>
    </location>
</feature>
<dbReference type="Pfam" id="PF00385">
    <property type="entry name" value="Chromo"/>
    <property type="match status" value="1"/>
</dbReference>
<dbReference type="EMBL" id="MLAK01001024">
    <property type="protein sequence ID" value="OHS99099.1"/>
    <property type="molecule type" value="Genomic_DNA"/>
</dbReference>
<keyword evidence="7" id="KW-0175">Coiled coil</keyword>
<dbReference type="RefSeq" id="XP_068352236.1">
    <property type="nucleotide sequence ID" value="XM_068509718.1"/>
</dbReference>
<dbReference type="Pfam" id="PF05965">
    <property type="entry name" value="FYRC"/>
    <property type="match status" value="1"/>
</dbReference>
<dbReference type="GO" id="GO:0140658">
    <property type="term" value="F:ATP-dependent chromatin remodeler activity"/>
    <property type="evidence" value="ECO:0007669"/>
    <property type="project" value="TreeGrafter"/>
</dbReference>
<keyword evidence="6" id="KW-0539">Nucleus</keyword>
<dbReference type="Gene3D" id="2.40.50.40">
    <property type="match status" value="2"/>
</dbReference>
<dbReference type="GO" id="GO:0005634">
    <property type="term" value="C:nucleus"/>
    <property type="evidence" value="ECO:0007669"/>
    <property type="project" value="UniProtKB-SubCell"/>
</dbReference>
<dbReference type="GO" id="GO:0042393">
    <property type="term" value="F:histone binding"/>
    <property type="evidence" value="ECO:0007669"/>
    <property type="project" value="TreeGrafter"/>
</dbReference>
<dbReference type="GO" id="GO:0005524">
    <property type="term" value="F:ATP binding"/>
    <property type="evidence" value="ECO:0007669"/>
    <property type="project" value="UniProtKB-KW"/>
</dbReference>
<dbReference type="GO" id="GO:0000785">
    <property type="term" value="C:chromatin"/>
    <property type="evidence" value="ECO:0007669"/>
    <property type="project" value="TreeGrafter"/>
</dbReference>
<dbReference type="SUPFAM" id="SSF52540">
    <property type="entry name" value="P-loop containing nucleoside triphosphate hydrolases"/>
    <property type="match status" value="2"/>
</dbReference>
<dbReference type="InterPro" id="IPR003889">
    <property type="entry name" value="FYrich_C"/>
</dbReference>
<evidence type="ECO:0000256" key="3">
    <source>
        <dbReference type="ARBA" id="ARBA00022741"/>
    </source>
</evidence>
<feature type="compositionally biased region" description="Low complexity" evidence="8">
    <location>
        <begin position="53"/>
        <end position="65"/>
    </location>
</feature>
<feature type="compositionally biased region" description="Polar residues" evidence="8">
    <location>
        <begin position="15"/>
        <end position="25"/>
    </location>
</feature>
<keyword evidence="5" id="KW-0067">ATP-binding</keyword>
<evidence type="ECO:0000259" key="9">
    <source>
        <dbReference type="PROSITE" id="PS50013"/>
    </source>
</evidence>
<dbReference type="CDD" id="cd18659">
    <property type="entry name" value="CD2_tandem"/>
    <property type="match status" value="1"/>
</dbReference>
<feature type="domain" description="Chromo" evidence="9">
    <location>
        <begin position="279"/>
        <end position="321"/>
    </location>
</feature>
<dbReference type="InterPro" id="IPR023780">
    <property type="entry name" value="Chromo_domain"/>
</dbReference>
<dbReference type="PANTHER" id="PTHR45623">
    <property type="entry name" value="CHROMODOMAIN-HELICASE-DNA-BINDING PROTEIN 3-RELATED-RELATED"/>
    <property type="match status" value="1"/>
</dbReference>
<evidence type="ECO:0000256" key="2">
    <source>
        <dbReference type="ARBA" id="ARBA00022737"/>
    </source>
</evidence>
<dbReference type="SMART" id="SM00490">
    <property type="entry name" value="HELICc"/>
    <property type="match status" value="1"/>
</dbReference>
<comment type="caution">
    <text evidence="12">The sequence shown here is derived from an EMBL/GenBank/DDBJ whole genome shotgun (WGS) entry which is preliminary data.</text>
</comment>
<dbReference type="InterPro" id="IPR000953">
    <property type="entry name" value="Chromo/chromo_shadow_dom"/>
</dbReference>
<name>A0A1J4JNL4_9EUKA</name>
<protein>
    <submittedName>
        <fullName evidence="12">SNF2 family N-terminal domain containing protein</fullName>
    </submittedName>
</protein>
<feature type="coiled-coil region" evidence="7">
    <location>
        <begin position="1366"/>
        <end position="1404"/>
    </location>
</feature>
<dbReference type="InterPro" id="IPR016197">
    <property type="entry name" value="Chromo-like_dom_sf"/>
</dbReference>
<dbReference type="Gene3D" id="3.40.50.300">
    <property type="entry name" value="P-loop containing nucleotide triphosphate hydrolases"/>
    <property type="match status" value="1"/>
</dbReference>
<evidence type="ECO:0000256" key="8">
    <source>
        <dbReference type="SAM" id="MobiDB-lite"/>
    </source>
</evidence>
<dbReference type="PROSITE" id="PS51192">
    <property type="entry name" value="HELICASE_ATP_BIND_1"/>
    <property type="match status" value="1"/>
</dbReference>
<dbReference type="GeneID" id="94844422"/>
<feature type="region of interest" description="Disordered" evidence="8">
    <location>
        <begin position="1"/>
        <end position="165"/>
    </location>
</feature>
<sequence length="1612" mass="186634">MSSIARRASQRTRGNRINYNETNLYKRSFETTPESTEDYDEEEETTSNESESEASLSESTISSSDSESDELENSSDEDSESDSSEADEEESEAEPSVFVNGVRRSTRKRKVTRFSSDSDSDSHIKTRNSVKKKAPAKKGQQNLKNKKKSSKKGSNNKAPQNKNIKVVSEEYEYEYEEVNEEEEEEEVIQNILGQKDVFTDHITDNTESETEDIEYYVKFQNKAYIHCQWMKFEEIIQLKGGEGALKRWNNKSSGRELAHSLSIPSLLALDESEINTIWYEVDRIVDEIGEGEKRKYHVKWKGLGYDEATWEKAEDIPDEKIRQFHQRLDHSNPIKIPSRYKRPPPDKFKEIEEPIKDVSGKLTLRSYQMEGFNWLRFCWYNQRNAILADEMGLGKTVQIVSAINDLALNEGISGPFLVIAPLSTLGHWQMEFERWTNLNVVVYHGNQQARDLIRETEFVVVDEYGNTLSNRIQFDVLITNYETVQKDFNTFFKIEWRYLVLDEAHKLKNPRGKLYEKMEALVFEHCIMLTGTPIQNGVEELWGLLHFLYPTRFDNLDEFIEKYGNTTDSTQVEEIQAIIRPIMLRRKKSDVEKTILPKEETIIEVELTRPQKMFYRAFLHDNAALLLQQITGGALAALQNLMMQLRKVCNHPYLINGAEDTIVKEKKSELKESRIPLRELEMKAMIESSGKMILIDKLLPKLRKDHHKVLIFSQMVRILDIIQDFLDYREYPTERIDGSKSENDRQAAIERFNSDDNAFVFLLSTRAGGVGINLTSADTVIIYDSDWNPQNDIQAEARCHRIGQKNKVKVYRLITKDTYESKMFERASKKLGLDHVILDGNSDKTGSKDKAKEIEEMLRNGVHGIFNDDDTEIDNFCSADIDQILERSAKSYKSDVISGGESIFAHAKFNVNGNDENDKNISQADFWKDILPNSDSRNITDQLTIRRCRKNQIERSNSIDNTPIRKTIFNIIERGYKANEGEFETIRYAMKFIDIVDENHQKIITQQFGELPDENNKDEDEPQISSESAYFIEEKADKIVDSALFFLRLLRSLYYVNINKDIQWPVITPSWRDPVAEYALMVALHKYGKTNINVKIQEDTTLGLSKAKDEQRAFIVRRVMQLLEEIEKQYPPEFFDAVIPADFTPELPQEWKDSHPNTMSRNILYDVEIHRLAQALMAYGIPKRLDTGRADWERLKDIAQLPLVNLKTIKATAKNIVEVAKMDEPDLSKVPEISEKDLKRISNNISTMDKIYSFMHKLGSRRTEIIKTMPKFYNLEWWDYECDLALISSIAKYGLAKYATWMLDEKLPFRKHIPDDCIESFARAAASEKTKIKRANVIFDGSLPDELNSFMKEKVRTSRALHVINYVHKQLNKQKKEEEHQKQKEEQKRLKFEEKAKAKEAKNNQAGSYPIKLNQHIRLFAPGEIVTPYNRKFDGKCTAYPIGYKIERDYKYKTWQSKRKFRAEIIGGDLQTGPIFKVTILDNDENLGNKEFEGHTPSESWKQAIDFINEYEKQNKDSHNENITTEKSTTENTTAENTSDNSNEGGNEEEQKKKSNIPGITLFGLTISKVLEIFSELPGANEYPSLKKFMNANQSICPNFQIKIPFYPIPET</sequence>
<feature type="region of interest" description="Disordered" evidence="8">
    <location>
        <begin position="1513"/>
        <end position="1555"/>
    </location>
</feature>
<dbReference type="VEuPathDB" id="TrichDB:TRFO_34540"/>
<dbReference type="InterPro" id="IPR014001">
    <property type="entry name" value="Helicase_ATP-bd"/>
</dbReference>
<feature type="compositionally biased region" description="Basic residues" evidence="8">
    <location>
        <begin position="125"/>
        <end position="136"/>
    </location>
</feature>
<dbReference type="PROSITE" id="PS51543">
    <property type="entry name" value="FYRC"/>
    <property type="match status" value="1"/>
</dbReference>
<accession>A0A1J4JNL4</accession>
<dbReference type="SMART" id="SM00298">
    <property type="entry name" value="CHROMO"/>
    <property type="match status" value="2"/>
</dbReference>
<dbReference type="Pfam" id="PF00271">
    <property type="entry name" value="Helicase_C"/>
    <property type="match status" value="1"/>
</dbReference>
<reference evidence="12" key="1">
    <citation type="submission" date="2016-10" db="EMBL/GenBank/DDBJ databases">
        <authorList>
            <person name="Benchimol M."/>
            <person name="Almeida L.G."/>
            <person name="Vasconcelos A.T."/>
            <person name="Perreira-Neves A."/>
            <person name="Rosa I.A."/>
            <person name="Tasca T."/>
            <person name="Bogo M.R."/>
            <person name="de Souza W."/>
        </authorList>
    </citation>
    <scope>NUCLEOTIDE SEQUENCE [LARGE SCALE GENOMIC DNA]</scope>
    <source>
        <strain evidence="12">K</strain>
    </source>
</reference>
<evidence type="ECO:0000259" key="11">
    <source>
        <dbReference type="PROSITE" id="PS51194"/>
    </source>
</evidence>
<dbReference type="SMART" id="SM00487">
    <property type="entry name" value="DEXDc"/>
    <property type="match status" value="1"/>
</dbReference>
<dbReference type="Gene3D" id="1.10.10.60">
    <property type="entry name" value="Homeodomain-like"/>
    <property type="match status" value="1"/>
</dbReference>
<feature type="compositionally biased region" description="Acidic residues" evidence="8">
    <location>
        <begin position="66"/>
        <end position="93"/>
    </location>
</feature>
<evidence type="ECO:0000256" key="7">
    <source>
        <dbReference type="SAM" id="Coils"/>
    </source>
</evidence>
<evidence type="ECO:0000256" key="1">
    <source>
        <dbReference type="ARBA" id="ARBA00004123"/>
    </source>
</evidence>
<evidence type="ECO:0000313" key="13">
    <source>
        <dbReference type="Proteomes" id="UP000179807"/>
    </source>
</evidence>
<dbReference type="GO" id="GO:0016887">
    <property type="term" value="F:ATP hydrolysis activity"/>
    <property type="evidence" value="ECO:0007669"/>
    <property type="project" value="TreeGrafter"/>
</dbReference>
<evidence type="ECO:0000256" key="6">
    <source>
        <dbReference type="ARBA" id="ARBA00023242"/>
    </source>
</evidence>
<dbReference type="SUPFAM" id="SSF54160">
    <property type="entry name" value="Chromo domain-like"/>
    <property type="match status" value="2"/>
</dbReference>
<dbReference type="InterPro" id="IPR001650">
    <property type="entry name" value="Helicase_C-like"/>
</dbReference>
<feature type="domain" description="Helicase ATP-binding" evidence="10">
    <location>
        <begin position="376"/>
        <end position="551"/>
    </location>
</feature>
<gene>
    <name evidence="12" type="ORF">TRFO_34540</name>
</gene>
<dbReference type="GO" id="GO:0003682">
    <property type="term" value="F:chromatin binding"/>
    <property type="evidence" value="ECO:0007669"/>
    <property type="project" value="TreeGrafter"/>
</dbReference>
<dbReference type="Gene3D" id="3.40.50.10810">
    <property type="entry name" value="Tandem AAA-ATPase domain"/>
    <property type="match status" value="1"/>
</dbReference>
<dbReference type="PANTHER" id="PTHR45623:SF11">
    <property type="entry name" value="KISMET, ISOFORM C"/>
    <property type="match status" value="1"/>
</dbReference>
<dbReference type="Proteomes" id="UP000179807">
    <property type="component" value="Unassembled WGS sequence"/>
</dbReference>
<proteinExistence type="predicted"/>
<organism evidence="12 13">
    <name type="scientific">Tritrichomonas foetus</name>
    <dbReference type="NCBI Taxonomy" id="1144522"/>
    <lineage>
        <taxon>Eukaryota</taxon>
        <taxon>Metamonada</taxon>
        <taxon>Parabasalia</taxon>
        <taxon>Tritrichomonadida</taxon>
        <taxon>Tritrichomonadidae</taxon>
        <taxon>Tritrichomonas</taxon>
    </lineage>
</organism>
<evidence type="ECO:0000313" key="12">
    <source>
        <dbReference type="EMBL" id="OHS99099.1"/>
    </source>
</evidence>
<evidence type="ECO:0000256" key="5">
    <source>
        <dbReference type="ARBA" id="ARBA00022840"/>
    </source>
</evidence>
<evidence type="ECO:0000256" key="4">
    <source>
        <dbReference type="ARBA" id="ARBA00022801"/>
    </source>
</evidence>
<dbReference type="Gene3D" id="3.30.160.360">
    <property type="match status" value="1"/>
</dbReference>
<evidence type="ECO:0000259" key="10">
    <source>
        <dbReference type="PROSITE" id="PS51192"/>
    </source>
</evidence>
<dbReference type="GO" id="GO:0003677">
    <property type="term" value="F:DNA binding"/>
    <property type="evidence" value="ECO:0007669"/>
    <property type="project" value="TreeGrafter"/>
</dbReference>
<dbReference type="InterPro" id="IPR049730">
    <property type="entry name" value="SNF2/RAD54-like_C"/>
</dbReference>
<dbReference type="InterPro" id="IPR000330">
    <property type="entry name" value="SNF2_N"/>
</dbReference>
<dbReference type="InterPro" id="IPR027417">
    <property type="entry name" value="P-loop_NTPase"/>
</dbReference>
<dbReference type="PROSITE" id="PS50013">
    <property type="entry name" value="CHROMO_2"/>
    <property type="match status" value="1"/>
</dbReference>
<comment type="subcellular location">
    <subcellularLocation>
        <location evidence="1">Nucleus</location>
    </subcellularLocation>
</comment>
<keyword evidence="4" id="KW-0378">Hydrolase</keyword>
<dbReference type="Pfam" id="PF00176">
    <property type="entry name" value="SNF2-rel_dom"/>
    <property type="match status" value="1"/>
</dbReference>
<feature type="compositionally biased region" description="Low complexity" evidence="8">
    <location>
        <begin position="1521"/>
        <end position="1545"/>
    </location>
</feature>
<dbReference type="InterPro" id="IPR038718">
    <property type="entry name" value="SNF2-like_sf"/>
</dbReference>
<keyword evidence="13" id="KW-1185">Reference proteome</keyword>
<keyword evidence="2" id="KW-0677">Repeat</keyword>
<feature type="compositionally biased region" description="Acidic residues" evidence="8">
    <location>
        <begin position="35"/>
        <end position="52"/>
    </location>
</feature>
<dbReference type="CDD" id="cd18793">
    <property type="entry name" value="SF2_C_SNF"/>
    <property type="match status" value="1"/>
</dbReference>